<dbReference type="SMART" id="SM00355">
    <property type="entry name" value="ZnF_C2H2"/>
    <property type="match status" value="5"/>
</dbReference>
<evidence type="ECO:0000259" key="7">
    <source>
        <dbReference type="PROSITE" id="PS50157"/>
    </source>
</evidence>
<evidence type="ECO:0000313" key="9">
    <source>
        <dbReference type="Proteomes" id="UP000494206"/>
    </source>
</evidence>
<feature type="region of interest" description="Disordered" evidence="6">
    <location>
        <begin position="57"/>
        <end position="85"/>
    </location>
</feature>
<dbReference type="PANTHER" id="PTHR24379">
    <property type="entry name" value="KRAB AND ZINC FINGER DOMAIN-CONTAINING"/>
    <property type="match status" value="1"/>
</dbReference>
<sequence length="539" mass="62263">MDDVIILSDDEEPVKNAAATVHIGEVRRLNLNDLGITSNVRFGMPKVLQTRALSMHQNATNGNRNKPLPSAPRKRSSTTNLENIRPPKQRLDNYEEIVDKRIEEYIFEAFYETTRPQRRSTRFSTKKKVDGKFVCTFNTRKCVKVSEDIVTFINHLWAHVNHDIPGVVLAGTEQNMLMQNCDPAILTTANENNLKKLRTCQYCSLSFRTVHQRTVHENAVHVHTNSPTVCYICEKNFDSVAIFRSHMYEHNSKEAPYSCKQCRYRTSIRSFLFEHYLDNHTKETILCPICLWQCDLPTSVRANKFVNVNSYVTHMRQHARPNGANHCNMCALNFLSPEELCHHRNSDHNDIPSNWTVKTRRLDEGPSKTRTSLSAKITALQKQFFTTKEGQRIADEVSCSSMMERGGYDTSSTGNVLYQCKCGKLNSYNGNRAASHFHRCRSHIYDIQKDVQKHHDSDCDDEQDEIKLFNVYPPFSDIELFRIRKKKKNNEEVDEGGELRLRETVLPEISDLPTIRLTSYKLDKKMEERIAEILKKVAD</sequence>
<dbReference type="OrthoDB" id="5876240at2759"/>
<dbReference type="InterPro" id="IPR013087">
    <property type="entry name" value="Znf_C2H2_type"/>
</dbReference>
<evidence type="ECO:0000313" key="8">
    <source>
        <dbReference type="EMBL" id="CAB3407705.1"/>
    </source>
</evidence>
<comment type="caution">
    <text evidence="8">The sequence shown here is derived from an EMBL/GenBank/DDBJ whole genome shotgun (WGS) entry which is preliminary data.</text>
</comment>
<protein>
    <recommendedName>
        <fullName evidence="7">C2H2-type domain-containing protein</fullName>
    </recommendedName>
</protein>
<dbReference type="Proteomes" id="UP000494206">
    <property type="component" value="Unassembled WGS sequence"/>
</dbReference>
<evidence type="ECO:0000256" key="4">
    <source>
        <dbReference type="ARBA" id="ARBA00022833"/>
    </source>
</evidence>
<reference evidence="8 9" key="1">
    <citation type="submission" date="2020-04" db="EMBL/GenBank/DDBJ databases">
        <authorList>
            <person name="Laetsch R D."/>
            <person name="Stevens L."/>
            <person name="Kumar S."/>
            <person name="Blaxter L. M."/>
        </authorList>
    </citation>
    <scope>NUCLEOTIDE SEQUENCE [LARGE SCALE GENOMIC DNA]</scope>
</reference>
<dbReference type="Gene3D" id="3.30.160.60">
    <property type="entry name" value="Classic Zinc Finger"/>
    <property type="match status" value="1"/>
</dbReference>
<dbReference type="EMBL" id="CADEPM010000006">
    <property type="protein sequence ID" value="CAB3407705.1"/>
    <property type="molecule type" value="Genomic_DNA"/>
</dbReference>
<evidence type="ECO:0000256" key="1">
    <source>
        <dbReference type="ARBA" id="ARBA00022723"/>
    </source>
</evidence>
<keyword evidence="9" id="KW-1185">Reference proteome</keyword>
<gene>
    <name evidence="8" type="ORF">CBOVIS_LOCUS9590</name>
</gene>
<dbReference type="PANTHER" id="PTHR24379:SF121">
    <property type="entry name" value="C2H2-TYPE DOMAIN-CONTAINING PROTEIN"/>
    <property type="match status" value="1"/>
</dbReference>
<name>A0A8S1F4G8_9PELO</name>
<feature type="domain" description="C2H2-type" evidence="7">
    <location>
        <begin position="257"/>
        <end position="285"/>
    </location>
</feature>
<keyword evidence="1" id="KW-0479">Metal-binding</keyword>
<keyword evidence="3 5" id="KW-0863">Zinc-finger</keyword>
<proteinExistence type="predicted"/>
<dbReference type="PROSITE" id="PS50157">
    <property type="entry name" value="ZINC_FINGER_C2H2_2"/>
    <property type="match status" value="1"/>
</dbReference>
<organism evidence="8 9">
    <name type="scientific">Caenorhabditis bovis</name>
    <dbReference type="NCBI Taxonomy" id="2654633"/>
    <lineage>
        <taxon>Eukaryota</taxon>
        <taxon>Metazoa</taxon>
        <taxon>Ecdysozoa</taxon>
        <taxon>Nematoda</taxon>
        <taxon>Chromadorea</taxon>
        <taxon>Rhabditida</taxon>
        <taxon>Rhabditina</taxon>
        <taxon>Rhabditomorpha</taxon>
        <taxon>Rhabditoidea</taxon>
        <taxon>Rhabditidae</taxon>
        <taxon>Peloderinae</taxon>
        <taxon>Caenorhabditis</taxon>
    </lineage>
</organism>
<accession>A0A8S1F4G8</accession>
<keyword evidence="2" id="KW-0677">Repeat</keyword>
<evidence type="ECO:0000256" key="6">
    <source>
        <dbReference type="SAM" id="MobiDB-lite"/>
    </source>
</evidence>
<evidence type="ECO:0000256" key="5">
    <source>
        <dbReference type="PROSITE-ProRule" id="PRU00042"/>
    </source>
</evidence>
<evidence type="ECO:0000256" key="2">
    <source>
        <dbReference type="ARBA" id="ARBA00022737"/>
    </source>
</evidence>
<dbReference type="AlphaFoldDB" id="A0A8S1F4G8"/>
<evidence type="ECO:0000256" key="3">
    <source>
        <dbReference type="ARBA" id="ARBA00022771"/>
    </source>
</evidence>
<dbReference type="GO" id="GO:0008270">
    <property type="term" value="F:zinc ion binding"/>
    <property type="evidence" value="ECO:0007669"/>
    <property type="project" value="UniProtKB-KW"/>
</dbReference>
<keyword evidence="4" id="KW-0862">Zinc</keyword>
<dbReference type="PROSITE" id="PS00028">
    <property type="entry name" value="ZINC_FINGER_C2H2_1"/>
    <property type="match status" value="3"/>
</dbReference>